<dbReference type="InterPro" id="IPR045247">
    <property type="entry name" value="Oye-like"/>
</dbReference>
<dbReference type="AlphaFoldDB" id="A0A8H5GCT3"/>
<evidence type="ECO:0000256" key="1">
    <source>
        <dbReference type="SAM" id="MobiDB-lite"/>
    </source>
</evidence>
<dbReference type="GO" id="GO:0010181">
    <property type="term" value="F:FMN binding"/>
    <property type="evidence" value="ECO:0007669"/>
    <property type="project" value="InterPro"/>
</dbReference>
<dbReference type="PANTHER" id="PTHR22893">
    <property type="entry name" value="NADH OXIDOREDUCTASE-RELATED"/>
    <property type="match status" value="1"/>
</dbReference>
<evidence type="ECO:0000313" key="4">
    <source>
        <dbReference type="Proteomes" id="UP000559256"/>
    </source>
</evidence>
<dbReference type="InterPro" id="IPR001155">
    <property type="entry name" value="OxRdtase_FMN_N"/>
</dbReference>
<sequence>MSGPLGKFLAEEDTAVMFMVTSNSLRKLLIIAVIGITSRLQTFYNDPDLNWYASAESLYPHKSRSMCTAPCAPGHLSPSHSGYIYEADEHSPKPDDERTTTLSVRVEAGGYENVPGTYSDEQISAWKEIVNAVHSKGSYIFLQLWALGRTADVQTLKELDPSFDLVSASDIPLCAKPEPRPRPLTKDEINDNKRNDEYGGSVENRCRFALEVIDAVVNAVGEEKTGLRIDPIPTFSYLISEIKSRYKDFAYIHAIESAVKGHRSKSDPGSEVNQSNDFVRDIWLPRPMISAGNYDRETALKQAERSKATKEGQLIAFGRHFISNPDFPKRFEKKHSHDTVRQIDLLS</sequence>
<dbReference type="Pfam" id="PF00724">
    <property type="entry name" value="Oxidored_FMN"/>
    <property type="match status" value="2"/>
</dbReference>
<feature type="domain" description="NADH:flavin oxidoreductase/NADH oxidase N-terminal" evidence="2">
    <location>
        <begin position="100"/>
        <end position="190"/>
    </location>
</feature>
<dbReference type="InterPro" id="IPR013785">
    <property type="entry name" value="Aldolase_TIM"/>
</dbReference>
<dbReference type="Gene3D" id="3.20.20.70">
    <property type="entry name" value="Aldolase class I"/>
    <property type="match status" value="2"/>
</dbReference>
<evidence type="ECO:0000313" key="3">
    <source>
        <dbReference type="EMBL" id="KAF5362592.1"/>
    </source>
</evidence>
<proteinExistence type="predicted"/>
<name>A0A8H5GCT3_9AGAR</name>
<reference evidence="3 4" key="1">
    <citation type="journal article" date="2020" name="ISME J.">
        <title>Uncovering the hidden diversity of litter-decomposition mechanisms in mushroom-forming fungi.</title>
        <authorList>
            <person name="Floudas D."/>
            <person name="Bentzer J."/>
            <person name="Ahren D."/>
            <person name="Johansson T."/>
            <person name="Persson P."/>
            <person name="Tunlid A."/>
        </authorList>
    </citation>
    <scope>NUCLEOTIDE SEQUENCE [LARGE SCALE GENOMIC DNA]</scope>
    <source>
        <strain evidence="3 4">CBS 291.85</strain>
    </source>
</reference>
<dbReference type="OrthoDB" id="276546at2759"/>
<feature type="compositionally biased region" description="Basic and acidic residues" evidence="1">
    <location>
        <begin position="177"/>
        <end position="196"/>
    </location>
</feature>
<evidence type="ECO:0000259" key="2">
    <source>
        <dbReference type="Pfam" id="PF00724"/>
    </source>
</evidence>
<feature type="domain" description="NADH:flavin oxidoreductase/NADH oxidase N-terminal" evidence="2">
    <location>
        <begin position="191"/>
        <end position="334"/>
    </location>
</feature>
<keyword evidence="4" id="KW-1185">Reference proteome</keyword>
<gene>
    <name evidence="3" type="ORF">D9758_009598</name>
</gene>
<dbReference type="Proteomes" id="UP000559256">
    <property type="component" value="Unassembled WGS sequence"/>
</dbReference>
<comment type="caution">
    <text evidence="3">The sequence shown here is derived from an EMBL/GenBank/DDBJ whole genome shotgun (WGS) entry which is preliminary data.</text>
</comment>
<dbReference type="SUPFAM" id="SSF51395">
    <property type="entry name" value="FMN-linked oxidoreductases"/>
    <property type="match status" value="1"/>
</dbReference>
<dbReference type="PANTHER" id="PTHR22893:SF91">
    <property type="entry name" value="NADPH DEHYDROGENASE 2-RELATED"/>
    <property type="match status" value="1"/>
</dbReference>
<feature type="region of interest" description="Disordered" evidence="1">
    <location>
        <begin position="176"/>
        <end position="196"/>
    </location>
</feature>
<accession>A0A8H5GCT3</accession>
<dbReference type="GO" id="GO:0003959">
    <property type="term" value="F:NADPH dehydrogenase activity"/>
    <property type="evidence" value="ECO:0007669"/>
    <property type="project" value="TreeGrafter"/>
</dbReference>
<organism evidence="3 4">
    <name type="scientific">Tetrapyrgos nigripes</name>
    <dbReference type="NCBI Taxonomy" id="182062"/>
    <lineage>
        <taxon>Eukaryota</taxon>
        <taxon>Fungi</taxon>
        <taxon>Dikarya</taxon>
        <taxon>Basidiomycota</taxon>
        <taxon>Agaricomycotina</taxon>
        <taxon>Agaricomycetes</taxon>
        <taxon>Agaricomycetidae</taxon>
        <taxon>Agaricales</taxon>
        <taxon>Marasmiineae</taxon>
        <taxon>Marasmiaceae</taxon>
        <taxon>Tetrapyrgos</taxon>
    </lineage>
</organism>
<protein>
    <recommendedName>
        <fullName evidence="2">NADH:flavin oxidoreductase/NADH oxidase N-terminal domain-containing protein</fullName>
    </recommendedName>
</protein>
<dbReference type="EMBL" id="JAACJM010000038">
    <property type="protein sequence ID" value="KAF5362592.1"/>
    <property type="molecule type" value="Genomic_DNA"/>
</dbReference>